<proteinExistence type="predicted"/>
<reference evidence="1 2" key="1">
    <citation type="submission" date="2024-02" db="EMBL/GenBank/DDBJ databases">
        <title>A Gaetbulibacter species isolated from tidal flats and genomic insights of their niches.</title>
        <authorList>
            <person name="Ye Y."/>
        </authorList>
    </citation>
    <scope>NUCLEOTIDE SEQUENCE [LARGE SCALE GENOMIC DNA]</scope>
    <source>
        <strain evidence="1 2">KEM-8</strain>
    </source>
</reference>
<comment type="caution">
    <text evidence="1">The sequence shown here is derived from an EMBL/GenBank/DDBJ whole genome shotgun (WGS) entry which is preliminary data.</text>
</comment>
<evidence type="ECO:0000313" key="1">
    <source>
        <dbReference type="EMBL" id="MFH6767197.1"/>
    </source>
</evidence>
<gene>
    <name evidence="1" type="ORF">V8G56_00495</name>
</gene>
<dbReference type="EMBL" id="JBAWKC010000001">
    <property type="protein sequence ID" value="MFH6767197.1"/>
    <property type="molecule type" value="Genomic_DNA"/>
</dbReference>
<dbReference type="Proteomes" id="UP001610104">
    <property type="component" value="Unassembled WGS sequence"/>
</dbReference>
<organism evidence="1 2">
    <name type="scientific">Gaetbulibacter aquiaggeris</name>
    <dbReference type="NCBI Taxonomy" id="1735373"/>
    <lineage>
        <taxon>Bacteria</taxon>
        <taxon>Pseudomonadati</taxon>
        <taxon>Bacteroidota</taxon>
        <taxon>Flavobacteriia</taxon>
        <taxon>Flavobacteriales</taxon>
        <taxon>Flavobacteriaceae</taxon>
        <taxon>Gaetbulibacter</taxon>
    </lineage>
</organism>
<dbReference type="RefSeq" id="WP_395436476.1">
    <property type="nucleotide sequence ID" value="NZ_JBAWKC010000001.1"/>
</dbReference>
<name>A0ABW7MK53_9FLAO</name>
<evidence type="ECO:0000313" key="2">
    <source>
        <dbReference type="Proteomes" id="UP001610104"/>
    </source>
</evidence>
<protein>
    <submittedName>
        <fullName evidence="1">Uncharacterized protein</fullName>
    </submittedName>
</protein>
<keyword evidence="2" id="KW-1185">Reference proteome</keyword>
<accession>A0ABW7MK53</accession>
<sequence>MGITDEEIQEIELELNYRLHHANFVQMKTKKDLKLLESLSVIGGEDGAGDHQ</sequence>